<comment type="caution">
    <text evidence="2">The sequence shown here is derived from an EMBL/GenBank/DDBJ whole genome shotgun (WGS) entry which is preliminary data.</text>
</comment>
<feature type="transmembrane region" description="Helical" evidence="1">
    <location>
        <begin position="106"/>
        <end position="126"/>
    </location>
</feature>
<protein>
    <recommendedName>
        <fullName evidence="4">DUF2784 domain-containing protein</fullName>
    </recommendedName>
</protein>
<evidence type="ECO:0000313" key="2">
    <source>
        <dbReference type="EMBL" id="OAD20623.1"/>
    </source>
</evidence>
<dbReference type="Proteomes" id="UP000076962">
    <property type="component" value="Unassembled WGS sequence"/>
</dbReference>
<keyword evidence="1" id="KW-0812">Transmembrane</keyword>
<organism evidence="2 3">
    <name type="scientific">Candidatus Thiomargarita nelsonii</name>
    <dbReference type="NCBI Taxonomy" id="1003181"/>
    <lineage>
        <taxon>Bacteria</taxon>
        <taxon>Pseudomonadati</taxon>
        <taxon>Pseudomonadota</taxon>
        <taxon>Gammaproteobacteria</taxon>
        <taxon>Thiotrichales</taxon>
        <taxon>Thiotrichaceae</taxon>
        <taxon>Thiomargarita</taxon>
    </lineage>
</organism>
<dbReference type="AlphaFoldDB" id="A0A0A6P0A2"/>
<sequence length="141" mass="16357">MSASLFSFLADLTVVLHASFVLFVIAGQVLILIGWMRKWHWTQNFIFRFLHLAAIGYVVLEAWLGITCPLTILEYHLRHLAGEATHGMSFIGYWMHYFLFYTAPDWVFILIYSLFGALVLLTFLRYPPHLPFGSSKKRSKI</sequence>
<gene>
    <name evidence="2" type="ORF">THIOM_003661</name>
</gene>
<keyword evidence="3" id="KW-1185">Reference proteome</keyword>
<dbReference type="EMBL" id="LUTY01002231">
    <property type="protein sequence ID" value="OAD20623.1"/>
    <property type="molecule type" value="Genomic_DNA"/>
</dbReference>
<feature type="transmembrane region" description="Helical" evidence="1">
    <location>
        <begin position="45"/>
        <end position="66"/>
    </location>
</feature>
<reference evidence="2 3" key="1">
    <citation type="submission" date="2016-05" db="EMBL/GenBank/DDBJ databases">
        <title>Single-cell genome of chain-forming Candidatus Thiomargarita nelsonii and comparison to other large sulfur-oxidizing bacteria.</title>
        <authorList>
            <person name="Winkel M."/>
            <person name="Salman V."/>
            <person name="Woyke T."/>
            <person name="Schulz-Vogt H."/>
            <person name="Richter M."/>
            <person name="Flood B."/>
            <person name="Bailey J."/>
            <person name="Amann R."/>
            <person name="Mussmann M."/>
        </authorList>
    </citation>
    <scope>NUCLEOTIDE SEQUENCE [LARGE SCALE GENOMIC DNA]</scope>
    <source>
        <strain evidence="2 3">THI036</strain>
    </source>
</reference>
<feature type="transmembrane region" description="Helical" evidence="1">
    <location>
        <begin position="12"/>
        <end position="33"/>
    </location>
</feature>
<evidence type="ECO:0000313" key="3">
    <source>
        <dbReference type="Proteomes" id="UP000076962"/>
    </source>
</evidence>
<proteinExistence type="predicted"/>
<evidence type="ECO:0000256" key="1">
    <source>
        <dbReference type="SAM" id="Phobius"/>
    </source>
</evidence>
<evidence type="ECO:0008006" key="4">
    <source>
        <dbReference type="Google" id="ProtNLM"/>
    </source>
</evidence>
<keyword evidence="1" id="KW-1133">Transmembrane helix</keyword>
<keyword evidence="1" id="KW-0472">Membrane</keyword>
<dbReference type="InterPro" id="IPR021218">
    <property type="entry name" value="DUF2784"/>
</dbReference>
<name>A0A0A6P0A2_9GAMM</name>
<dbReference type="Pfam" id="PF10861">
    <property type="entry name" value="DUF2784"/>
    <property type="match status" value="1"/>
</dbReference>
<accession>A0A0A6P0A2</accession>